<keyword evidence="4" id="KW-1185">Reference proteome</keyword>
<proteinExistence type="predicted"/>
<dbReference type="EMBL" id="QJHK01000008">
    <property type="protein sequence ID" value="PXY40688.1"/>
    <property type="molecule type" value="Genomic_DNA"/>
</dbReference>
<accession>A0A2V4BNV8</accession>
<feature type="transmembrane region" description="Helical" evidence="1">
    <location>
        <begin position="445"/>
        <end position="469"/>
    </location>
</feature>
<feature type="transmembrane region" description="Helical" evidence="1">
    <location>
        <begin position="249"/>
        <end position="273"/>
    </location>
</feature>
<dbReference type="OrthoDB" id="344987at2"/>
<keyword evidence="1" id="KW-1133">Transmembrane helix</keyword>
<comment type="caution">
    <text evidence="3">The sequence shown here is derived from an EMBL/GenBank/DDBJ whole genome shotgun (WGS) entry which is preliminary data.</text>
</comment>
<keyword evidence="1" id="KW-0812">Transmembrane</keyword>
<gene>
    <name evidence="3" type="ORF">DMB65_10655</name>
</gene>
<dbReference type="NCBIfam" id="NF047510">
    <property type="entry name" value="LIC_10190_fam"/>
    <property type="match status" value="1"/>
</dbReference>
<dbReference type="Proteomes" id="UP000247903">
    <property type="component" value="Unassembled WGS sequence"/>
</dbReference>
<feature type="transmembrane region" description="Helical" evidence="1">
    <location>
        <begin position="293"/>
        <end position="316"/>
    </location>
</feature>
<sequence>MFLILLSWIYIGFTTINIGFFTNKILGLKNSNFVIFSILGLFTTTLFAGFWAIFERINIEFHIIFLILNIGIYLKFKNSIKSIYKSFFYELLCLPISLKTALSIISILILAQCASIPFIIDNESYYIQTIKWINKYGFVEGVANLHFFLAQTSGWHITQSVFNFSFLYNKFNDLSGFCLLLGNVYAFLHLNSFFKSKKINHLLIGFLPFANIFFFSFISTPSPDLPVYVLSLIIFYKFINNYKNLSPETFNLIAVLVFFAVFIKTTAIILIFIPVALFSAHYQALVSKLTKSLLLGIMVLFLFLIKNTIISGYPLFPLTFHLFSFDFQIPASMVHTYYGLTKRAAYELTENQFNSLNVFEISKIWLSRRGLHGFFNKTILLLLLSIPVFVFKYFNKKSFWILYIILFLQLLFLFFTSPQYRFFINAILFFSFLIAASYINTEKKIVFSMYFSLIILTLPTIFTFDLSFFTKNTHLKNNSTFSVNQIIFPYKNSKFEDRFEMIKNGNLKYSSPINIPFFWGTGDGEIPCVNKDQIKYFETYYNVKPQMRTNNLKDGFFSKKLSKNE</sequence>
<feature type="transmembrane region" description="Helical" evidence="1">
    <location>
        <begin position="422"/>
        <end position="439"/>
    </location>
</feature>
<dbReference type="InterPro" id="IPR058514">
    <property type="entry name" value="DUF8201"/>
</dbReference>
<keyword evidence="1" id="KW-0472">Membrane</keyword>
<reference evidence="3 4" key="1">
    <citation type="submission" date="2018-05" db="EMBL/GenBank/DDBJ databases">
        <title>Flavobacterium sp. strain IMCC34759, incomplete genome.</title>
        <authorList>
            <person name="Joung Y."/>
            <person name="Cho J."/>
        </authorList>
    </citation>
    <scope>NUCLEOTIDE SEQUENCE [LARGE SCALE GENOMIC DNA]</scope>
    <source>
        <strain evidence="3 4">IMCC34759</strain>
    </source>
</reference>
<dbReference type="RefSeq" id="WP_110306637.1">
    <property type="nucleotide sequence ID" value="NZ_QJHK01000008.1"/>
</dbReference>
<feature type="transmembrane region" description="Helical" evidence="1">
    <location>
        <begin position="6"/>
        <end position="26"/>
    </location>
</feature>
<dbReference type="Pfam" id="PF26626">
    <property type="entry name" value="DUF8201"/>
    <property type="match status" value="1"/>
</dbReference>
<feature type="transmembrane region" description="Helical" evidence="1">
    <location>
        <begin position="374"/>
        <end position="393"/>
    </location>
</feature>
<feature type="transmembrane region" description="Helical" evidence="1">
    <location>
        <begin position="174"/>
        <end position="194"/>
    </location>
</feature>
<dbReference type="InterPro" id="IPR058065">
    <property type="entry name" value="LIC_10190-like"/>
</dbReference>
<feature type="transmembrane region" description="Helical" evidence="1">
    <location>
        <begin position="88"/>
        <end position="111"/>
    </location>
</feature>
<evidence type="ECO:0000313" key="4">
    <source>
        <dbReference type="Proteomes" id="UP000247903"/>
    </source>
</evidence>
<feature type="transmembrane region" description="Helical" evidence="1">
    <location>
        <begin position="33"/>
        <end position="53"/>
    </location>
</feature>
<dbReference type="AlphaFoldDB" id="A0A2V4BNV8"/>
<feature type="transmembrane region" description="Helical" evidence="1">
    <location>
        <begin position="399"/>
        <end position="415"/>
    </location>
</feature>
<name>A0A2V4BNV8_9FLAO</name>
<feature type="domain" description="DUF8201" evidence="2">
    <location>
        <begin position="1"/>
        <end position="428"/>
    </location>
</feature>
<feature type="transmembrane region" description="Helical" evidence="1">
    <location>
        <begin position="59"/>
        <end position="76"/>
    </location>
</feature>
<organism evidence="3 4">
    <name type="scientific">Flavobacterium cheongpyeongense</name>
    <dbReference type="NCBI Taxonomy" id="2212651"/>
    <lineage>
        <taxon>Bacteria</taxon>
        <taxon>Pseudomonadati</taxon>
        <taxon>Bacteroidota</taxon>
        <taxon>Flavobacteriia</taxon>
        <taxon>Flavobacteriales</taxon>
        <taxon>Flavobacteriaceae</taxon>
        <taxon>Flavobacterium</taxon>
    </lineage>
</organism>
<evidence type="ECO:0000259" key="2">
    <source>
        <dbReference type="Pfam" id="PF26626"/>
    </source>
</evidence>
<protein>
    <recommendedName>
        <fullName evidence="2">DUF8201 domain-containing protein</fullName>
    </recommendedName>
</protein>
<evidence type="ECO:0000313" key="3">
    <source>
        <dbReference type="EMBL" id="PXY40688.1"/>
    </source>
</evidence>
<evidence type="ECO:0000256" key="1">
    <source>
        <dbReference type="SAM" id="Phobius"/>
    </source>
</evidence>
<feature type="transmembrane region" description="Helical" evidence="1">
    <location>
        <begin position="201"/>
        <end position="219"/>
    </location>
</feature>